<feature type="compositionally biased region" description="Pro residues" evidence="1">
    <location>
        <begin position="146"/>
        <end position="157"/>
    </location>
</feature>
<proteinExistence type="predicted"/>
<feature type="region of interest" description="Disordered" evidence="1">
    <location>
        <begin position="131"/>
        <end position="157"/>
    </location>
</feature>
<evidence type="ECO:0000313" key="2">
    <source>
        <dbReference type="EMBL" id="MFC5149950.1"/>
    </source>
</evidence>
<evidence type="ECO:0000256" key="1">
    <source>
        <dbReference type="SAM" id="MobiDB-lite"/>
    </source>
</evidence>
<protein>
    <submittedName>
        <fullName evidence="2">Uncharacterized protein</fullName>
    </submittedName>
</protein>
<keyword evidence="3" id="KW-1185">Reference proteome</keyword>
<organism evidence="2 3">
    <name type="scientific">Streptomyces aureoversilis</name>
    <dbReference type="NCBI Taxonomy" id="67277"/>
    <lineage>
        <taxon>Bacteria</taxon>
        <taxon>Bacillati</taxon>
        <taxon>Actinomycetota</taxon>
        <taxon>Actinomycetes</taxon>
        <taxon>Kitasatosporales</taxon>
        <taxon>Streptomycetaceae</taxon>
        <taxon>Streptomyces</taxon>
    </lineage>
</organism>
<sequence>MTFLDEQLTGQWCSAPFDVGAMETSELVFLADGRGWSRFEGISTELSISRFRWHCPAPGLLELRGTWRVSGQWAPHGGGFAAVDHSGPDDQVIRTGYRIGPEEPPFSDAPVTALTVDEEIEFALSFARGKRAVTPADDPSSTLVPYAPPARPGPRAR</sequence>
<name>A0ABW0A843_9ACTN</name>
<reference evidence="3" key="1">
    <citation type="journal article" date="2019" name="Int. J. Syst. Evol. Microbiol.">
        <title>The Global Catalogue of Microorganisms (GCM) 10K type strain sequencing project: providing services to taxonomists for standard genome sequencing and annotation.</title>
        <authorList>
            <consortium name="The Broad Institute Genomics Platform"/>
            <consortium name="The Broad Institute Genome Sequencing Center for Infectious Disease"/>
            <person name="Wu L."/>
            <person name="Ma J."/>
        </authorList>
    </citation>
    <scope>NUCLEOTIDE SEQUENCE [LARGE SCALE GENOMIC DNA]</scope>
    <source>
        <strain evidence="3">CGMCC 4.1641</strain>
    </source>
</reference>
<gene>
    <name evidence="2" type="ORF">ACFPP6_35445</name>
</gene>
<comment type="caution">
    <text evidence="2">The sequence shown here is derived from an EMBL/GenBank/DDBJ whole genome shotgun (WGS) entry which is preliminary data.</text>
</comment>
<dbReference type="Proteomes" id="UP001596222">
    <property type="component" value="Unassembled WGS sequence"/>
</dbReference>
<accession>A0ABW0A843</accession>
<dbReference type="EMBL" id="JBHSKJ010000036">
    <property type="protein sequence ID" value="MFC5149950.1"/>
    <property type="molecule type" value="Genomic_DNA"/>
</dbReference>
<dbReference type="RefSeq" id="WP_382050984.1">
    <property type="nucleotide sequence ID" value="NZ_JBHSKJ010000036.1"/>
</dbReference>
<evidence type="ECO:0000313" key="3">
    <source>
        <dbReference type="Proteomes" id="UP001596222"/>
    </source>
</evidence>